<evidence type="ECO:0000313" key="14">
    <source>
        <dbReference type="Proteomes" id="UP001652660"/>
    </source>
</evidence>
<dbReference type="Pfam" id="PF00067">
    <property type="entry name" value="p450"/>
    <property type="match status" value="1"/>
</dbReference>
<evidence type="ECO:0000256" key="3">
    <source>
        <dbReference type="ARBA" id="ARBA00010617"/>
    </source>
</evidence>
<keyword evidence="5" id="KW-0812">Transmembrane</keyword>
<gene>
    <name evidence="15" type="primary">LOC113716077</name>
</gene>
<evidence type="ECO:0000256" key="11">
    <source>
        <dbReference type="ARBA" id="ARBA00023136"/>
    </source>
</evidence>
<dbReference type="GO" id="GO:0009821">
    <property type="term" value="P:alkaloid biosynthetic process"/>
    <property type="evidence" value="ECO:0007669"/>
    <property type="project" value="UniProtKB-ARBA"/>
</dbReference>
<evidence type="ECO:0000256" key="2">
    <source>
        <dbReference type="ARBA" id="ARBA00004167"/>
    </source>
</evidence>
<dbReference type="GeneID" id="113716077"/>
<dbReference type="PANTHER" id="PTHR47953">
    <property type="entry name" value="OS08G0105600 PROTEIN"/>
    <property type="match status" value="1"/>
</dbReference>
<dbReference type="RefSeq" id="XP_027096180.2">
    <property type="nucleotide sequence ID" value="XM_027240379.2"/>
</dbReference>
<proteinExistence type="inferred from homology"/>
<dbReference type="PRINTS" id="PR00385">
    <property type="entry name" value="P450"/>
</dbReference>
<evidence type="ECO:0000256" key="5">
    <source>
        <dbReference type="ARBA" id="ARBA00022692"/>
    </source>
</evidence>
<dbReference type="Gene3D" id="1.10.630.10">
    <property type="entry name" value="Cytochrome P450"/>
    <property type="match status" value="1"/>
</dbReference>
<dbReference type="GO" id="GO:0016020">
    <property type="term" value="C:membrane"/>
    <property type="evidence" value="ECO:0007669"/>
    <property type="project" value="UniProtKB-SubCell"/>
</dbReference>
<dbReference type="InterPro" id="IPR002401">
    <property type="entry name" value="Cyt_P450_E_grp-I"/>
</dbReference>
<accession>A0A6P6V0G3</accession>
<comment type="subcellular location">
    <subcellularLocation>
        <location evidence="2">Membrane</location>
        <topology evidence="2">Single-pass membrane protein</topology>
    </subcellularLocation>
</comment>
<reference evidence="15" key="2">
    <citation type="submission" date="2025-08" db="UniProtKB">
        <authorList>
            <consortium name="RefSeq"/>
        </authorList>
    </citation>
    <scope>IDENTIFICATION</scope>
    <source>
        <tissue evidence="15">Leaves</tissue>
    </source>
</reference>
<dbReference type="InterPro" id="IPR017972">
    <property type="entry name" value="Cyt_P450_CS"/>
</dbReference>
<dbReference type="GO" id="GO:0004497">
    <property type="term" value="F:monooxygenase activity"/>
    <property type="evidence" value="ECO:0007669"/>
    <property type="project" value="UniProtKB-KW"/>
</dbReference>
<evidence type="ECO:0000256" key="13">
    <source>
        <dbReference type="RuleBase" id="RU000461"/>
    </source>
</evidence>
<evidence type="ECO:0000256" key="6">
    <source>
        <dbReference type="ARBA" id="ARBA00022723"/>
    </source>
</evidence>
<evidence type="ECO:0000256" key="8">
    <source>
        <dbReference type="ARBA" id="ARBA00023002"/>
    </source>
</evidence>
<evidence type="ECO:0000256" key="10">
    <source>
        <dbReference type="ARBA" id="ARBA00023033"/>
    </source>
</evidence>
<comment type="similarity">
    <text evidence="3 13">Belongs to the cytochrome P450 family.</text>
</comment>
<dbReference type="InterPro" id="IPR052306">
    <property type="entry name" value="CYP450_71D"/>
</dbReference>
<dbReference type="GO" id="GO:0005506">
    <property type="term" value="F:iron ion binding"/>
    <property type="evidence" value="ECO:0007669"/>
    <property type="project" value="InterPro"/>
</dbReference>
<dbReference type="PROSITE" id="PS00086">
    <property type="entry name" value="CYTOCHROME_P450"/>
    <property type="match status" value="1"/>
</dbReference>
<keyword evidence="14" id="KW-1185">Reference proteome</keyword>
<dbReference type="GO" id="GO:0020037">
    <property type="term" value="F:heme binding"/>
    <property type="evidence" value="ECO:0007669"/>
    <property type="project" value="InterPro"/>
</dbReference>
<dbReference type="OrthoDB" id="1470350at2759"/>
<keyword evidence="10 13" id="KW-0503">Monooxygenase</keyword>
<keyword evidence="4 12" id="KW-0349">Heme</keyword>
<keyword evidence="7" id="KW-1133">Transmembrane helix</keyword>
<name>A0A6P6V0G3_COFAR</name>
<keyword evidence="6 12" id="KW-0479">Metal-binding</keyword>
<dbReference type="Proteomes" id="UP001652660">
    <property type="component" value="Chromosome 11c"/>
</dbReference>
<dbReference type="InterPro" id="IPR001128">
    <property type="entry name" value="Cyt_P450"/>
</dbReference>
<evidence type="ECO:0000256" key="9">
    <source>
        <dbReference type="ARBA" id="ARBA00023004"/>
    </source>
</evidence>
<feature type="binding site" description="axial binding residue" evidence="12">
    <location>
        <position position="429"/>
    </location>
    <ligand>
        <name>heme</name>
        <dbReference type="ChEBI" id="CHEBI:30413"/>
    </ligand>
    <ligandPart>
        <name>Fe</name>
        <dbReference type="ChEBI" id="CHEBI:18248"/>
    </ligandPart>
</feature>
<dbReference type="PRINTS" id="PR00463">
    <property type="entry name" value="EP450I"/>
</dbReference>
<keyword evidence="9 12" id="KW-0408">Iron</keyword>
<reference evidence="14" key="1">
    <citation type="journal article" date="2025" name="Foods">
        <title>Unveiling the Microbial Signatures of Arabica Coffee Cherries: Insights into Ripeness Specific Diversity, Functional Traits, and Implications for Quality and Safety.</title>
        <authorList>
            <consortium name="RefSeq"/>
            <person name="Tenea G.N."/>
            <person name="Cifuentes V."/>
            <person name="Reyes P."/>
            <person name="Cevallos-Vallejos M."/>
        </authorList>
    </citation>
    <scope>NUCLEOTIDE SEQUENCE [LARGE SCALE GENOMIC DNA]</scope>
</reference>
<evidence type="ECO:0000256" key="12">
    <source>
        <dbReference type="PIRSR" id="PIRSR602401-1"/>
    </source>
</evidence>
<dbReference type="InterPro" id="IPR036396">
    <property type="entry name" value="Cyt_P450_sf"/>
</dbReference>
<dbReference type="PANTHER" id="PTHR47953:SF19">
    <property type="entry name" value="OS06G0641600 PROTEIN"/>
    <property type="match status" value="1"/>
</dbReference>
<evidence type="ECO:0000256" key="4">
    <source>
        <dbReference type="ARBA" id="ARBA00022617"/>
    </source>
</evidence>
<keyword evidence="8 13" id="KW-0560">Oxidoreductase</keyword>
<comment type="cofactor">
    <cofactor evidence="1 12">
        <name>heme</name>
        <dbReference type="ChEBI" id="CHEBI:30413"/>
    </cofactor>
</comment>
<dbReference type="SUPFAM" id="SSF48264">
    <property type="entry name" value="Cytochrome P450"/>
    <property type="match status" value="1"/>
</dbReference>
<dbReference type="AlphaFoldDB" id="A0A6P6V0G3"/>
<organism evidence="14 15">
    <name type="scientific">Coffea arabica</name>
    <name type="common">Arabian coffee</name>
    <dbReference type="NCBI Taxonomy" id="13443"/>
    <lineage>
        <taxon>Eukaryota</taxon>
        <taxon>Viridiplantae</taxon>
        <taxon>Streptophyta</taxon>
        <taxon>Embryophyta</taxon>
        <taxon>Tracheophyta</taxon>
        <taxon>Spermatophyta</taxon>
        <taxon>Magnoliopsida</taxon>
        <taxon>eudicotyledons</taxon>
        <taxon>Gunneridae</taxon>
        <taxon>Pentapetalae</taxon>
        <taxon>asterids</taxon>
        <taxon>lamiids</taxon>
        <taxon>Gentianales</taxon>
        <taxon>Rubiaceae</taxon>
        <taxon>Ixoroideae</taxon>
        <taxon>Gardenieae complex</taxon>
        <taxon>Bertiereae - Coffeeae clade</taxon>
        <taxon>Coffeeae</taxon>
        <taxon>Coffea</taxon>
    </lineage>
</organism>
<protein>
    <submittedName>
        <fullName evidence="15">Tabersonine 16-hydroxylase 1-like</fullName>
    </submittedName>
</protein>
<sequence>MVVKILKRPSGKNSRLNLPPGPNPLPIIGNIHELFGSPNPLYHLLRDLAKEYGPLMHLKLGETSNIIVTSAEMAREIYKTHDITFASRPSHHPAFKIVSYNFADIMFSPYGKYWRELRKICNMELLSAKSVQSFRSIREDEVFNVIKSISSQKGSIMNLTRSIFSLTYSITSRSAFGKRNEDTEEFIQLLDETNGLATGFSLADMYPSVKLFQVMAPMRFKLEKAHKESDKILENILNEHKRNSKEAIQGGGECKEDLVDVLVNIQKRGDFEPQLTDTNIKAIMLDIFSAGSEASAATIEWAISEMIRNPQIMKRAQDEVRNHFDNKGNVDESRLHELKYLHAIIKETLRLQPSVPLLLPRECAEQCDINGFQVPAKARIIVNAWAIGRDPNYWSEAEKFNPSRFLDSKIDFKGDDYEYIPFGAGRRICPGISFSQASIELTLAQLLFHFDWKLPGDLKQEELNMAARFGVTMRRKNDLLLIPIPYSRSCLRMNNFNL</sequence>
<dbReference type="CDD" id="cd11072">
    <property type="entry name" value="CYP71-like"/>
    <property type="match status" value="1"/>
</dbReference>
<keyword evidence="11" id="KW-0472">Membrane</keyword>
<evidence type="ECO:0000256" key="7">
    <source>
        <dbReference type="ARBA" id="ARBA00022989"/>
    </source>
</evidence>
<dbReference type="GO" id="GO:0016705">
    <property type="term" value="F:oxidoreductase activity, acting on paired donors, with incorporation or reduction of molecular oxygen"/>
    <property type="evidence" value="ECO:0007669"/>
    <property type="project" value="InterPro"/>
</dbReference>
<evidence type="ECO:0000313" key="15">
    <source>
        <dbReference type="RefSeq" id="XP_027096180.2"/>
    </source>
</evidence>
<evidence type="ECO:0000256" key="1">
    <source>
        <dbReference type="ARBA" id="ARBA00001971"/>
    </source>
</evidence>